<dbReference type="Proteomes" id="UP000006591">
    <property type="component" value="Chromosome 3"/>
</dbReference>
<evidence type="ECO:0000313" key="1">
    <source>
        <dbReference type="EnsemblPlants" id="ONIVA03G29470.1"/>
    </source>
</evidence>
<name>A0A0E0GRD1_ORYNI</name>
<evidence type="ECO:0000313" key="2">
    <source>
        <dbReference type="Proteomes" id="UP000006591"/>
    </source>
</evidence>
<protein>
    <submittedName>
        <fullName evidence="1">Uncharacterized protein</fullName>
    </submittedName>
</protein>
<dbReference type="HOGENOM" id="CLU_2230043_0_0_1"/>
<dbReference type="EnsemblPlants" id="ONIVA03G29470.1">
    <property type="protein sequence ID" value="ONIVA03G29470.1"/>
    <property type="gene ID" value="ONIVA03G29470"/>
</dbReference>
<reference evidence="1" key="2">
    <citation type="submission" date="2018-04" db="EMBL/GenBank/DDBJ databases">
        <title>OnivRS2 (Oryza nivara Reference Sequence Version 2).</title>
        <authorList>
            <person name="Zhang J."/>
            <person name="Kudrna D."/>
            <person name="Lee S."/>
            <person name="Talag J."/>
            <person name="Rajasekar S."/>
            <person name="Welchert J."/>
            <person name="Hsing Y.-I."/>
            <person name="Wing R.A."/>
        </authorList>
    </citation>
    <scope>NUCLEOTIDE SEQUENCE [LARGE SCALE GENOMIC DNA]</scope>
    <source>
        <strain evidence="1">SL10</strain>
    </source>
</reference>
<reference evidence="1" key="1">
    <citation type="submission" date="2015-04" db="UniProtKB">
        <authorList>
            <consortium name="EnsemblPlants"/>
        </authorList>
    </citation>
    <scope>IDENTIFICATION</scope>
    <source>
        <strain evidence="1">SL10</strain>
    </source>
</reference>
<dbReference type="Gramene" id="ONIVA03G29470.1">
    <property type="protein sequence ID" value="ONIVA03G29470.1"/>
    <property type="gene ID" value="ONIVA03G29470"/>
</dbReference>
<keyword evidence="2" id="KW-1185">Reference proteome</keyword>
<dbReference type="AlphaFoldDB" id="A0A0E0GRD1"/>
<accession>A0A0E0GRD1</accession>
<sequence>TSAAAAAPPSPDHLTHCCTSSRLPATRHRIVPLRSQAGAHLAPLFTIAGVGEPVKAPVRPRIVASVTTPTPFSDSRNSLILFGLWELPVHLCKLITLTTIKSGWIV</sequence>
<proteinExistence type="predicted"/>
<organism evidence="1">
    <name type="scientific">Oryza nivara</name>
    <name type="common">Indian wild rice</name>
    <name type="synonym">Oryza sativa f. spontanea</name>
    <dbReference type="NCBI Taxonomy" id="4536"/>
    <lineage>
        <taxon>Eukaryota</taxon>
        <taxon>Viridiplantae</taxon>
        <taxon>Streptophyta</taxon>
        <taxon>Embryophyta</taxon>
        <taxon>Tracheophyta</taxon>
        <taxon>Spermatophyta</taxon>
        <taxon>Magnoliopsida</taxon>
        <taxon>Liliopsida</taxon>
        <taxon>Poales</taxon>
        <taxon>Poaceae</taxon>
        <taxon>BOP clade</taxon>
        <taxon>Oryzoideae</taxon>
        <taxon>Oryzeae</taxon>
        <taxon>Oryzinae</taxon>
        <taxon>Oryza</taxon>
    </lineage>
</organism>